<dbReference type="SUPFAM" id="SSF81606">
    <property type="entry name" value="PP2C-like"/>
    <property type="match status" value="1"/>
</dbReference>
<organism evidence="2 3">
    <name type="scientific">Agreia pratensis</name>
    <dbReference type="NCBI Taxonomy" id="150121"/>
    <lineage>
        <taxon>Bacteria</taxon>
        <taxon>Bacillati</taxon>
        <taxon>Actinomycetota</taxon>
        <taxon>Actinomycetes</taxon>
        <taxon>Micrococcales</taxon>
        <taxon>Microbacteriaceae</taxon>
        <taxon>Agreia</taxon>
    </lineage>
</organism>
<dbReference type="GO" id="GO:0004722">
    <property type="term" value="F:protein serine/threonine phosphatase activity"/>
    <property type="evidence" value="ECO:0007669"/>
    <property type="project" value="InterPro"/>
</dbReference>
<dbReference type="PROSITE" id="PS51746">
    <property type="entry name" value="PPM_2"/>
    <property type="match status" value="1"/>
</dbReference>
<dbReference type="PANTHER" id="PTHR47992">
    <property type="entry name" value="PROTEIN PHOSPHATASE"/>
    <property type="match status" value="1"/>
</dbReference>
<dbReference type="InterPro" id="IPR036457">
    <property type="entry name" value="PPM-type-like_dom_sf"/>
</dbReference>
<reference evidence="3" key="1">
    <citation type="submission" date="2017-04" db="EMBL/GenBank/DDBJ databases">
        <authorList>
            <person name="Varghese N."/>
            <person name="Submissions S."/>
        </authorList>
    </citation>
    <scope>NUCLEOTIDE SEQUENCE [LARGE SCALE GENOMIC DNA]</scope>
    <source>
        <strain evidence="3">VKM Ac-2510</strain>
    </source>
</reference>
<accession>A0A1X7JRZ4</accession>
<dbReference type="InterPro" id="IPR015655">
    <property type="entry name" value="PP2C"/>
</dbReference>
<feature type="domain" description="PPM-type phosphatase" evidence="1">
    <location>
        <begin position="23"/>
        <end position="258"/>
    </location>
</feature>
<protein>
    <submittedName>
        <fullName evidence="2">Protein phosphatase</fullName>
    </submittedName>
</protein>
<dbReference type="SMART" id="SM00332">
    <property type="entry name" value="PP2Cc"/>
    <property type="match status" value="1"/>
</dbReference>
<dbReference type="STRING" id="150121.SAMN06296010_1690"/>
<dbReference type="AlphaFoldDB" id="A0A1X7JRZ4"/>
<proteinExistence type="predicted"/>
<name>A0A1X7JRZ4_9MICO</name>
<evidence type="ECO:0000259" key="1">
    <source>
        <dbReference type="PROSITE" id="PS51746"/>
    </source>
</evidence>
<dbReference type="Pfam" id="PF13672">
    <property type="entry name" value="PP2C_2"/>
    <property type="match status" value="1"/>
</dbReference>
<dbReference type="SMART" id="SM00331">
    <property type="entry name" value="PP2C_SIG"/>
    <property type="match status" value="1"/>
</dbReference>
<dbReference type="CDD" id="cd00143">
    <property type="entry name" value="PP2Cc"/>
    <property type="match status" value="1"/>
</dbReference>
<dbReference type="InterPro" id="IPR001932">
    <property type="entry name" value="PPM-type_phosphatase-like_dom"/>
</dbReference>
<dbReference type="Gene3D" id="3.60.40.10">
    <property type="entry name" value="PPM-type phosphatase domain"/>
    <property type="match status" value="1"/>
</dbReference>
<dbReference type="EMBL" id="FXAY01000002">
    <property type="protein sequence ID" value="SMG30306.1"/>
    <property type="molecule type" value="Genomic_DNA"/>
</dbReference>
<dbReference type="Proteomes" id="UP000193244">
    <property type="component" value="Unassembled WGS sequence"/>
</dbReference>
<evidence type="ECO:0000313" key="2">
    <source>
        <dbReference type="EMBL" id="SMG30306.1"/>
    </source>
</evidence>
<gene>
    <name evidence="2" type="ORF">SAMN06296010_1690</name>
</gene>
<evidence type="ECO:0000313" key="3">
    <source>
        <dbReference type="Proteomes" id="UP000193244"/>
    </source>
</evidence>
<sequence length="275" mass="28128">MVSAAASTVGASTVALPDGGGQLALSWAAQTNTGLKRSGNQDSYLAAAPVFAVADGMGGHAAGDEASAAVVARLAEYISGDFASTDEIAQALRHASDDIGEIAGSHDRAGSGTTVTGIALTIQGQRPYWAVFNIGDSRVYSLLDGVLTQLTVDHSAVQAMVDAGSITAVEAESHPNRNIITRAVGFGKNPVPDLWFIPVAEGSRLLICSDGLTKEVDADLIRLLLSEAIDADDAAGLLLEAALAAGGRDNVTTVVVEVVRSDEAADADATLPRFD</sequence>
<keyword evidence="3" id="KW-1185">Reference proteome</keyword>